<dbReference type="PRINTS" id="PR00785">
    <property type="entry name" value="NCTRNSLOCATR"/>
</dbReference>
<protein>
    <recommendedName>
        <fullName evidence="7">PAS domain-containing protein</fullName>
    </recommendedName>
</protein>
<comment type="caution">
    <text evidence="8">The sequence shown here is derived from an EMBL/GenBank/DDBJ whole genome shotgun (WGS) entry which is preliminary data.</text>
</comment>
<keyword evidence="3" id="KW-0804">Transcription</keyword>
<accession>A0AAD9KDL4</accession>
<evidence type="ECO:0000256" key="2">
    <source>
        <dbReference type="ARBA" id="ARBA00023125"/>
    </source>
</evidence>
<evidence type="ECO:0000256" key="5">
    <source>
        <dbReference type="SAM" id="Coils"/>
    </source>
</evidence>
<dbReference type="GO" id="GO:0005634">
    <property type="term" value="C:nucleus"/>
    <property type="evidence" value="ECO:0007669"/>
    <property type="project" value="InterPro"/>
</dbReference>
<evidence type="ECO:0000313" key="9">
    <source>
        <dbReference type="Proteomes" id="UP001208570"/>
    </source>
</evidence>
<reference evidence="8" key="1">
    <citation type="journal article" date="2023" name="Mol. Biol. Evol.">
        <title>Third-Generation Sequencing Reveals the Adaptive Role of the Epigenome in Three Deep-Sea Polychaetes.</title>
        <authorList>
            <person name="Perez M."/>
            <person name="Aroh O."/>
            <person name="Sun Y."/>
            <person name="Lan Y."/>
            <person name="Juniper S.K."/>
            <person name="Young C.R."/>
            <person name="Angers B."/>
            <person name="Qian P.Y."/>
        </authorList>
    </citation>
    <scope>NUCLEOTIDE SEQUENCE</scope>
    <source>
        <strain evidence="8">P08H-3</strain>
    </source>
</reference>
<feature type="coiled-coil region" evidence="5">
    <location>
        <begin position="836"/>
        <end position="863"/>
    </location>
</feature>
<keyword evidence="9" id="KW-1185">Reference proteome</keyword>
<dbReference type="SUPFAM" id="SSF55785">
    <property type="entry name" value="PYP-like sensor domain (PAS domain)"/>
    <property type="match status" value="1"/>
</dbReference>
<evidence type="ECO:0000259" key="7">
    <source>
        <dbReference type="PROSITE" id="PS50112"/>
    </source>
</evidence>
<keyword evidence="1" id="KW-0805">Transcription regulation</keyword>
<dbReference type="GO" id="GO:0005737">
    <property type="term" value="C:cytoplasm"/>
    <property type="evidence" value="ECO:0007669"/>
    <property type="project" value="InterPro"/>
</dbReference>
<feature type="region of interest" description="Disordered" evidence="6">
    <location>
        <begin position="370"/>
        <end position="403"/>
    </location>
</feature>
<dbReference type="EMBL" id="JAODUP010000007">
    <property type="protein sequence ID" value="KAK2169759.1"/>
    <property type="molecule type" value="Genomic_DNA"/>
</dbReference>
<sequence>MEAGFPYLREHGKLVVGGESWVIRRVLGYSHLKPVTLSCTFSHTSVDGFLLVVNQSGQLIFTTDAFTSTLGHSLINTSEPLSHPRVIDVLLESEMQISQFFMIPNVLIAEVRVSFEYLRSVTNFTRHLALQVDVLGISIYRIIHPEDEDIMRQQFKGIKSSNNNHDTVGSDVGCSGHRSLYVRMAAKTNKPSIRYENIHIIGHLKVIPPPQSLNMGRSDPDLCLIGVGRVVSGEAICEISPQSDNSTKQWISRHEMDGTITFSDQRGALLTGFMPGESIGMPAYALVHPEDISSIVAVHNLMLTTGSVPVTVFRMFTKSKDILYIRNNTHIVVDMWTSKPKYIISINEVIDEELGRYMLTEQHKTLKALPANCDSGAPSSVSSDSSTGSADEETNHNEDVKNTLKNDIVMPEIVPEYSGNVSIVVGNQKYKIVLANSEFCIKPKEQHEKDGTSQPIFDPDVHKDSGGKGIPIVKPVFLGDEGANAISKSIYDDINSYLGNDPMLIRSVNTHGRASTSQMSHFSGGMPDAPISNSALSNLHAMIQNSCYSSGSSQPQLNPQLNKQQRPNFEVGHAEPGHNSNHSTWHQISGSDQPSAINYGNYHQNDNRSSYYAIQNNGTNSHKTSGITSNEHYLVHVPSTSTRHNPTLVQLLNTKASRKSHIRETLTSHLVTDSSGVNGDKASPCNINNRTQQGLAYPDQSKDFVSSSDPKIAEQHLGDSLNTLNLEQLQYHLRQQQIQPPQQHQQQQHFEPEHIPRRDFMREEQLQREIEQDQLMKQMMETMLQHHNKQTMAGSHPCQQMMNGQTSDAIYNINKPRSPPPNGSNDIRQQIVLEGLKELEEKRRTHERELNALRAEYIRKLQQVQPMYANTTESQPYRGDINGIPISPQDIDVNTLYGREKRSRSCSADTGLPSCSSSSTLSSMSLASPCCSGNIEADVNNRQSCHHLYPGSHNGCVSSDDRPSSINTAAVDSCPVQPSRQSDSCELGDVDLNSLFDVGPSSLLGSTEGAYPIRSLANVQKLLSPGVNAKSQRTELQPSGNSPMYQDVTSTSGDDPDQLPGSASSSGTSPPQQSARDARSPDHQAALNALLTQIAPSQSTGHCDTSSDGETLHWIKALMSDPNIVNNLLDDYVVTRLHPNDGNDN</sequence>
<evidence type="ECO:0000256" key="4">
    <source>
        <dbReference type="ARBA" id="ARBA00023242"/>
    </source>
</evidence>
<dbReference type="PROSITE" id="PS50112">
    <property type="entry name" value="PAS"/>
    <property type="match status" value="1"/>
</dbReference>
<evidence type="ECO:0000256" key="3">
    <source>
        <dbReference type="ARBA" id="ARBA00023163"/>
    </source>
</evidence>
<feature type="region of interest" description="Disordered" evidence="6">
    <location>
        <begin position="569"/>
        <end position="596"/>
    </location>
</feature>
<feature type="compositionally biased region" description="Basic and acidic residues" evidence="6">
    <location>
        <begin position="393"/>
        <end position="403"/>
    </location>
</feature>
<keyword evidence="4" id="KW-0539">Nucleus</keyword>
<keyword evidence="2" id="KW-0238">DNA-binding</keyword>
<organism evidence="8 9">
    <name type="scientific">Paralvinella palmiformis</name>
    <dbReference type="NCBI Taxonomy" id="53620"/>
    <lineage>
        <taxon>Eukaryota</taxon>
        <taxon>Metazoa</taxon>
        <taxon>Spiralia</taxon>
        <taxon>Lophotrochozoa</taxon>
        <taxon>Annelida</taxon>
        <taxon>Polychaeta</taxon>
        <taxon>Sedentaria</taxon>
        <taxon>Canalipalpata</taxon>
        <taxon>Terebellida</taxon>
        <taxon>Terebelliformia</taxon>
        <taxon>Alvinellidae</taxon>
        <taxon>Paralvinella</taxon>
    </lineage>
</organism>
<dbReference type="GO" id="GO:0003677">
    <property type="term" value="F:DNA binding"/>
    <property type="evidence" value="ECO:0007669"/>
    <property type="project" value="UniProtKB-KW"/>
</dbReference>
<dbReference type="Pfam" id="PF14598">
    <property type="entry name" value="PAS_11"/>
    <property type="match status" value="1"/>
</dbReference>
<evidence type="ECO:0000313" key="8">
    <source>
        <dbReference type="EMBL" id="KAK2169759.1"/>
    </source>
</evidence>
<feature type="compositionally biased region" description="Polar residues" evidence="6">
    <location>
        <begin position="578"/>
        <end position="596"/>
    </location>
</feature>
<dbReference type="Proteomes" id="UP001208570">
    <property type="component" value="Unassembled WGS sequence"/>
</dbReference>
<feature type="domain" description="PAS" evidence="7">
    <location>
        <begin position="255"/>
        <end position="306"/>
    </location>
</feature>
<dbReference type="InterPro" id="IPR001067">
    <property type="entry name" value="Nuc_translocat"/>
</dbReference>
<dbReference type="InterPro" id="IPR050933">
    <property type="entry name" value="Circadian_TF"/>
</dbReference>
<feature type="compositionally biased region" description="Low complexity" evidence="6">
    <location>
        <begin position="375"/>
        <end position="389"/>
    </location>
</feature>
<name>A0AAD9KDL4_9ANNE</name>
<dbReference type="InterPro" id="IPR000014">
    <property type="entry name" value="PAS"/>
</dbReference>
<dbReference type="InterPro" id="IPR035965">
    <property type="entry name" value="PAS-like_dom_sf"/>
</dbReference>
<dbReference type="AlphaFoldDB" id="A0AAD9KDL4"/>
<feature type="region of interest" description="Disordered" evidence="6">
    <location>
        <begin position="1028"/>
        <end position="1082"/>
    </location>
</feature>
<proteinExistence type="predicted"/>
<dbReference type="PANTHER" id="PTHR23042">
    <property type="entry name" value="CIRCADIAN PROTEIN CLOCK/ARNT/BMAL/PAS"/>
    <property type="match status" value="1"/>
</dbReference>
<dbReference type="GO" id="GO:0003700">
    <property type="term" value="F:DNA-binding transcription factor activity"/>
    <property type="evidence" value="ECO:0007669"/>
    <property type="project" value="InterPro"/>
</dbReference>
<feature type="compositionally biased region" description="Low complexity" evidence="6">
    <location>
        <begin position="1061"/>
        <end position="1075"/>
    </location>
</feature>
<feature type="compositionally biased region" description="Polar residues" evidence="6">
    <location>
        <begin position="1029"/>
        <end position="1053"/>
    </location>
</feature>
<keyword evidence="5" id="KW-0175">Coiled coil</keyword>
<evidence type="ECO:0000256" key="1">
    <source>
        <dbReference type="ARBA" id="ARBA00023015"/>
    </source>
</evidence>
<dbReference type="GO" id="GO:0005667">
    <property type="term" value="C:transcription regulator complex"/>
    <property type="evidence" value="ECO:0007669"/>
    <property type="project" value="InterPro"/>
</dbReference>
<gene>
    <name evidence="8" type="ORF">LSH36_7g10012</name>
</gene>
<dbReference type="Gene3D" id="3.30.450.20">
    <property type="entry name" value="PAS domain"/>
    <property type="match status" value="2"/>
</dbReference>
<evidence type="ECO:0000256" key="6">
    <source>
        <dbReference type="SAM" id="MobiDB-lite"/>
    </source>
</evidence>
<dbReference type="CDD" id="cd00130">
    <property type="entry name" value="PAS"/>
    <property type="match status" value="1"/>
</dbReference>